<evidence type="ECO:0000256" key="10">
    <source>
        <dbReference type="ARBA" id="ARBA00023136"/>
    </source>
</evidence>
<evidence type="ECO:0000256" key="4">
    <source>
        <dbReference type="ARBA" id="ARBA00022448"/>
    </source>
</evidence>
<evidence type="ECO:0000256" key="5">
    <source>
        <dbReference type="ARBA" id="ARBA00022475"/>
    </source>
</evidence>
<evidence type="ECO:0000256" key="11">
    <source>
        <dbReference type="SAM" id="Phobius"/>
    </source>
</evidence>
<evidence type="ECO:0000256" key="7">
    <source>
        <dbReference type="ARBA" id="ARBA00022927"/>
    </source>
</evidence>
<dbReference type="Pfam" id="PF02699">
    <property type="entry name" value="YajC"/>
    <property type="match status" value="1"/>
</dbReference>
<keyword evidence="9" id="KW-0811">Translocation</keyword>
<dbReference type="NCBIfam" id="TIGR00739">
    <property type="entry name" value="yajC"/>
    <property type="match status" value="1"/>
</dbReference>
<dbReference type="Proteomes" id="UP000027284">
    <property type="component" value="Unassembled WGS sequence"/>
</dbReference>
<evidence type="ECO:0000256" key="8">
    <source>
        <dbReference type="ARBA" id="ARBA00022989"/>
    </source>
</evidence>
<dbReference type="GO" id="GO:0005886">
    <property type="term" value="C:plasma membrane"/>
    <property type="evidence" value="ECO:0007669"/>
    <property type="project" value="UniProtKB-SubCell"/>
</dbReference>
<evidence type="ECO:0000256" key="6">
    <source>
        <dbReference type="ARBA" id="ARBA00022692"/>
    </source>
</evidence>
<dbReference type="STRING" id="1312852.EG19_08355"/>
<dbReference type="GO" id="GO:0015031">
    <property type="term" value="P:protein transport"/>
    <property type="evidence" value="ECO:0007669"/>
    <property type="project" value="UniProtKB-KW"/>
</dbReference>
<dbReference type="RefSeq" id="WP_053335252.1">
    <property type="nucleotide sequence ID" value="NZ_JMFG01000036.1"/>
</dbReference>
<protein>
    <recommendedName>
        <fullName evidence="3">Sec translocon accessory complex subunit YajC</fullName>
    </recommendedName>
</protein>
<name>A0A062XQD8_9BACT</name>
<dbReference type="AlphaFoldDB" id="A0A062XQD8"/>
<evidence type="ECO:0000313" key="12">
    <source>
        <dbReference type="EMBL" id="KDA52998.1"/>
    </source>
</evidence>
<dbReference type="SMART" id="SM01323">
    <property type="entry name" value="YajC"/>
    <property type="match status" value="1"/>
</dbReference>
<comment type="subcellular location">
    <subcellularLocation>
        <location evidence="1">Cell membrane</location>
        <topology evidence="1">Single-pass membrane protein</topology>
    </subcellularLocation>
</comment>
<accession>A0A062XQD8</accession>
<dbReference type="PRINTS" id="PR01853">
    <property type="entry name" value="YAJCTRNLCASE"/>
</dbReference>
<sequence>MNPQNPLVQLFPLLLVFVIFYLVMIVPMRRRQKKHQEMLAALTKGDRVITSGGIYGTIVNVEGDVVTLKVADNVKIQVARGAIAGLAKDAPNVSFSSPE</sequence>
<evidence type="ECO:0000256" key="1">
    <source>
        <dbReference type="ARBA" id="ARBA00004162"/>
    </source>
</evidence>
<keyword evidence="7" id="KW-0653">Protein transport</keyword>
<reference evidence="12 13" key="1">
    <citation type="submission" date="2014-04" db="EMBL/GenBank/DDBJ databases">
        <title>The Genome Sequence of Thermoanaerobaculum aquaticum MP-01, The First Cultivated Group 23 Acidobacterium.</title>
        <authorList>
            <person name="Stamps B.W."/>
            <person name="Losey N.A."/>
            <person name="Lawson P.A."/>
            <person name="Stevenson B.S."/>
        </authorList>
    </citation>
    <scope>NUCLEOTIDE SEQUENCE [LARGE SCALE GENOMIC DNA]</scope>
    <source>
        <strain evidence="12 13">MP-01</strain>
    </source>
</reference>
<dbReference type="PANTHER" id="PTHR33909:SF1">
    <property type="entry name" value="SEC TRANSLOCON ACCESSORY COMPLEX SUBUNIT YAJC"/>
    <property type="match status" value="1"/>
</dbReference>
<comment type="caution">
    <text evidence="12">The sequence shown here is derived from an EMBL/GenBank/DDBJ whole genome shotgun (WGS) entry which is preliminary data.</text>
</comment>
<keyword evidence="10 11" id="KW-0472">Membrane</keyword>
<evidence type="ECO:0000256" key="9">
    <source>
        <dbReference type="ARBA" id="ARBA00023010"/>
    </source>
</evidence>
<evidence type="ECO:0000256" key="3">
    <source>
        <dbReference type="ARBA" id="ARBA00014962"/>
    </source>
</evidence>
<gene>
    <name evidence="12" type="ORF">EG19_08355</name>
</gene>
<organism evidence="12 13">
    <name type="scientific">Thermoanaerobaculum aquaticum</name>
    <dbReference type="NCBI Taxonomy" id="1312852"/>
    <lineage>
        <taxon>Bacteria</taxon>
        <taxon>Pseudomonadati</taxon>
        <taxon>Acidobacteriota</taxon>
        <taxon>Thermoanaerobaculia</taxon>
        <taxon>Thermoanaerobaculales</taxon>
        <taxon>Thermoanaerobaculaceae</taxon>
        <taxon>Thermoanaerobaculum</taxon>
    </lineage>
</organism>
<keyword evidence="6 11" id="KW-0812">Transmembrane</keyword>
<comment type="similarity">
    <text evidence="2">Belongs to the YajC family.</text>
</comment>
<keyword evidence="8 11" id="KW-1133">Transmembrane helix</keyword>
<dbReference type="EMBL" id="JMFG01000036">
    <property type="protein sequence ID" value="KDA52998.1"/>
    <property type="molecule type" value="Genomic_DNA"/>
</dbReference>
<dbReference type="OrthoDB" id="9800132at2"/>
<keyword evidence="13" id="KW-1185">Reference proteome</keyword>
<dbReference type="InterPro" id="IPR003849">
    <property type="entry name" value="Preprotein_translocase_YajC"/>
</dbReference>
<dbReference type="PANTHER" id="PTHR33909">
    <property type="entry name" value="SEC TRANSLOCON ACCESSORY COMPLEX SUBUNIT YAJC"/>
    <property type="match status" value="1"/>
</dbReference>
<evidence type="ECO:0000313" key="13">
    <source>
        <dbReference type="Proteomes" id="UP000027284"/>
    </source>
</evidence>
<evidence type="ECO:0000256" key="2">
    <source>
        <dbReference type="ARBA" id="ARBA00006742"/>
    </source>
</evidence>
<keyword evidence="4" id="KW-0813">Transport</keyword>
<keyword evidence="5" id="KW-1003">Cell membrane</keyword>
<feature type="transmembrane region" description="Helical" evidence="11">
    <location>
        <begin position="6"/>
        <end position="26"/>
    </location>
</feature>
<proteinExistence type="inferred from homology"/>